<dbReference type="AlphaFoldDB" id="C0CGZ8"/>
<sequence length="447" mass="51637">MEAYAVYGMKINKWNLMIYSGFFCLLMPTFMISFAGYLFPGASIYLWMAASLVFSYFYASCGKICLKISIPKLLKKPGLVWMLIIIIVLMHNYDLKESITARQPICYISLFILFFILSQTITWVKFFWGVVKIFCTFHLITGIFFLFNKSMLINNIIPLFQVDENVIRLLYQAIENGYMTGLCYHYSTMGMYMALGVVAFSDMLLLQKSTWIQKIGFFSMFLGLLLTGKRGPLLAVVLALLIVYLTTNKLLNRKKLFRVFAGLIFIFALIMVAYYKIPQVQSTINRFIVESSDINSFSSGRVDYFYVNAISMFLEKPLFGNGWRFFRHNIEHYSGGIIGTNDAHNIFLELLADTGIIGLTIFICFFAMSIFVTYTTIKKITGSYSSNAHEVLYLKKAFVYQLFFLMYGLSGNSLYDEQCYIPYFVCCIAGYTYNLQFRNRIIRKRPC</sequence>
<evidence type="ECO:0000256" key="4">
    <source>
        <dbReference type="ARBA" id="ARBA00023136"/>
    </source>
</evidence>
<evidence type="ECO:0000256" key="5">
    <source>
        <dbReference type="SAM" id="Phobius"/>
    </source>
</evidence>
<evidence type="ECO:0000313" key="7">
    <source>
        <dbReference type="EMBL" id="EEG51054.1"/>
    </source>
</evidence>
<feature type="transmembrane region" description="Helical" evidence="5">
    <location>
        <begin position="126"/>
        <end position="147"/>
    </location>
</feature>
<feature type="transmembrane region" description="Helical" evidence="5">
    <location>
        <begin position="397"/>
        <end position="414"/>
    </location>
</feature>
<name>C0CGZ8_BLAHS</name>
<evidence type="ECO:0000256" key="2">
    <source>
        <dbReference type="ARBA" id="ARBA00022692"/>
    </source>
</evidence>
<dbReference type="PANTHER" id="PTHR37422">
    <property type="entry name" value="TEICHURONIC ACID BIOSYNTHESIS PROTEIN TUAE"/>
    <property type="match status" value="1"/>
</dbReference>
<evidence type="ECO:0000256" key="3">
    <source>
        <dbReference type="ARBA" id="ARBA00022989"/>
    </source>
</evidence>
<feature type="transmembrane region" description="Helical" evidence="5">
    <location>
        <begin position="99"/>
        <end position="117"/>
    </location>
</feature>
<proteinExistence type="predicted"/>
<feature type="transmembrane region" description="Helical" evidence="5">
    <location>
        <begin position="356"/>
        <end position="377"/>
    </location>
</feature>
<feature type="transmembrane region" description="Helical" evidence="5">
    <location>
        <begin position="16"/>
        <end position="38"/>
    </location>
</feature>
<reference evidence="7 8" key="2">
    <citation type="submission" date="2009-02" db="EMBL/GenBank/DDBJ databases">
        <title>Draft genome sequence of Blautia hydrogenotrophica DSM 10507 (Ruminococcus hydrogenotrophicus DSM 10507).</title>
        <authorList>
            <person name="Sudarsanam P."/>
            <person name="Ley R."/>
            <person name="Guruge J."/>
            <person name="Turnbaugh P.J."/>
            <person name="Mahowald M."/>
            <person name="Liep D."/>
            <person name="Gordon J."/>
        </authorList>
    </citation>
    <scope>NUCLEOTIDE SEQUENCE [LARGE SCALE GENOMIC DNA]</scope>
    <source>
        <strain evidence="8">DSM 10507 / JCM 14656 / S5a33</strain>
    </source>
</reference>
<evidence type="ECO:0000256" key="1">
    <source>
        <dbReference type="ARBA" id="ARBA00004141"/>
    </source>
</evidence>
<dbReference type="Proteomes" id="UP000003100">
    <property type="component" value="Unassembled WGS sequence"/>
</dbReference>
<feature type="domain" description="O-antigen ligase-related" evidence="6">
    <location>
        <begin position="216"/>
        <end position="363"/>
    </location>
</feature>
<dbReference type="PATRIC" id="fig|476272.21.peg.3117"/>
<dbReference type="InterPro" id="IPR051533">
    <property type="entry name" value="WaaL-like"/>
</dbReference>
<comment type="subcellular location">
    <subcellularLocation>
        <location evidence="1">Membrane</location>
        <topology evidence="1">Multi-pass membrane protein</topology>
    </subcellularLocation>
</comment>
<dbReference type="eggNOG" id="COG3307">
    <property type="taxonomic scope" value="Bacteria"/>
</dbReference>
<feature type="transmembrane region" description="Helical" evidence="5">
    <location>
        <begin position="256"/>
        <end position="277"/>
    </location>
</feature>
<feature type="transmembrane region" description="Helical" evidence="5">
    <location>
        <begin position="184"/>
        <end position="204"/>
    </location>
</feature>
<dbReference type="PANTHER" id="PTHR37422:SF13">
    <property type="entry name" value="LIPOPOLYSACCHARIDE BIOSYNTHESIS PROTEIN PA4999-RELATED"/>
    <property type="match status" value="1"/>
</dbReference>
<keyword evidence="8" id="KW-1185">Reference proteome</keyword>
<keyword evidence="2 5" id="KW-0812">Transmembrane</keyword>
<evidence type="ECO:0000259" key="6">
    <source>
        <dbReference type="Pfam" id="PF04932"/>
    </source>
</evidence>
<evidence type="ECO:0000313" key="8">
    <source>
        <dbReference type="Proteomes" id="UP000003100"/>
    </source>
</evidence>
<reference evidence="7 8" key="1">
    <citation type="submission" date="2009-01" db="EMBL/GenBank/DDBJ databases">
        <authorList>
            <person name="Fulton L."/>
            <person name="Clifton S."/>
            <person name="Fulton B."/>
            <person name="Xu J."/>
            <person name="Minx P."/>
            <person name="Pepin K.H."/>
            <person name="Johnson M."/>
            <person name="Bhonagiri V."/>
            <person name="Nash W.E."/>
            <person name="Mardis E.R."/>
            <person name="Wilson R.K."/>
        </authorList>
    </citation>
    <scope>NUCLEOTIDE SEQUENCE [LARGE SCALE GENOMIC DNA]</scope>
    <source>
        <strain evidence="8">DSM 10507 / JCM 14656 / S5a33</strain>
    </source>
</reference>
<dbReference type="InterPro" id="IPR007016">
    <property type="entry name" value="O-antigen_ligase-rel_domated"/>
</dbReference>
<keyword evidence="4 5" id="KW-0472">Membrane</keyword>
<feature type="transmembrane region" description="Helical" evidence="5">
    <location>
        <begin position="420"/>
        <end position="437"/>
    </location>
</feature>
<dbReference type="EMBL" id="ACBZ01000002">
    <property type="protein sequence ID" value="EEG51054.1"/>
    <property type="molecule type" value="Genomic_DNA"/>
</dbReference>
<dbReference type="Pfam" id="PF04932">
    <property type="entry name" value="Wzy_C"/>
    <property type="match status" value="1"/>
</dbReference>
<dbReference type="GO" id="GO:0016020">
    <property type="term" value="C:membrane"/>
    <property type="evidence" value="ECO:0007669"/>
    <property type="project" value="UniProtKB-SubCell"/>
</dbReference>
<gene>
    <name evidence="7" type="ORF">RUMHYD_00111</name>
</gene>
<feature type="transmembrane region" description="Helical" evidence="5">
    <location>
        <begin position="44"/>
        <end position="66"/>
    </location>
</feature>
<keyword evidence="3 5" id="KW-1133">Transmembrane helix</keyword>
<protein>
    <recommendedName>
        <fullName evidence="6">O-antigen ligase-related domain-containing protein</fullName>
    </recommendedName>
</protein>
<organism evidence="7 8">
    <name type="scientific">Blautia hydrogenotrophica (strain DSM 10507 / JCM 14656 / S5a33)</name>
    <name type="common">Ruminococcus hydrogenotrophicus</name>
    <dbReference type="NCBI Taxonomy" id="476272"/>
    <lineage>
        <taxon>Bacteria</taxon>
        <taxon>Bacillati</taxon>
        <taxon>Bacillota</taxon>
        <taxon>Clostridia</taxon>
        <taxon>Lachnospirales</taxon>
        <taxon>Lachnospiraceae</taxon>
        <taxon>Blautia</taxon>
    </lineage>
</organism>
<dbReference type="HOGENOM" id="CLU_632680_0_0_9"/>
<accession>C0CGZ8</accession>
<comment type="caution">
    <text evidence="7">The sequence shown here is derived from an EMBL/GenBank/DDBJ whole genome shotgun (WGS) entry which is preliminary data.</text>
</comment>